<gene>
    <name evidence="4" type="ORF">WG66_5205</name>
</gene>
<sequence>MQVICLSQEGYSHRLEQAYKHHISRLAQDLQDIEPEVSLAVRLPGSSFEPDKRPRAEAEDEEERTEGENDTDEFLSSHGFEFVDVTRVRAEDGDDGDMKHDGIPSLPRVIDALSTIMWPSMQTSAKSKTSSKTNDRTAALLNWAQSSIDDSSVDFLSDDNLVVSQPDGNNLTSQARAKREMSELARWLKEDVDSKDDPWKTAPQIVHSPTEQSHDHASAWNTSRLGDGESTPRVADGFDDDFTVFMTAPAVSSRHSAVDDLSQVDSSSVSFGRSSPSIADSSSDAERLHSGVMYHSLGSHSDLGESHDDVVVTPDDADDDDGLPTKEEIQQSAQLIFGTSLNQGLTSSRLPADQSAHEEAGPEDEDDYDMAAFDLSHVLSALQGMKSEIAEIEDEQERRKAAARVALGLVFYVKGIQYDGKYVLSLIMPTTVFPKRPALIRSQSDTTSSRDILASNTSALSSPSFLETNPNSRSHGYDVSSNRPPRNPARSGPDLPVSIHIASPTPVRPARKLAVKGGRPKTATGTREEVTPWELYPPPESYGKEAPKSAVIGESTNLQRNVTVSSSGRPLSHGISFADISLLRRRKTTGSKVAKPKGPAPHVLQKPRAVSGGSPISQQLNHLARPSDVKAAPATPRVLQKSSTTPRDGSSHPESSFSYHQTRGLPIAVQSALGKSPSSLVTNSSLHKSPSQASSDHHNNLKFSTADRTILEELKRNIQARASQFVMKGGHCSQPTGGPNSSDMDVASTYAIGRLGGVGGVRRHHPYPKKQAPYPRSYERGVLDLDVWETLFCQQVCGGLTWHDFKTPPTKVLEIGCGTGSWILDCARAWKNCHFVGLDLVPLHPDLIQVGSMDMAQRITWVQDNFLDGLPFPNEEFDFVHIKRIALGVPEDKWDFLFEEIVRVMKPGGAFEMIEEDLFFPGRLVGDDADDEPASRLSDESQQSAFRTSVKRNTGQSTSQRLSGIPLDSDLGSDLEHDHDSESLFTSSAGSHHTSSIGGRLSSEDVGSPHASSATSTGSGHLFAPAGNKSQILSASPRSASPLPIDAIVEDDEGERRADLPTPPEDSGHDRFATNHTITQASVAKTSRSDSGHAKSPVTKIGTVGVPSKPVVPPLHMRSATSAVPSNSYHLGSPFPSRSPSQPRHSTSMISLHSPIASTRPSSGDISSIIRKSTDASARTRPSSANSGTPTSISPFLLRSLPKPPVNPRDHSLLELIYNETAASRFINLTPLSLLPNLLNVHFKDVRTHPTLQFTFPPRTESQRQPTSHYIDDPDEEAQDAVHPVPATTSAPPSRARRHSTAAAQRYALPGSSTESFRSLDNLNGDDFNKPNFVSIQSLIQGTSPYISLDESRPSAFSPSSRATFPKTPPPSNAMGLSLSMEHIQTYNENMTTDSQTMSPNSPKTSPFLVSASMLQNRLPNKTLNVDLRSLNLHLLARVSEILACSESMWEWVVEYQEKAENTKTVKAQRARSKSVGAVQPIIGNRSVVENQEDRQTAALLALTREDFEKLLLWFYMDMQDRMEIDLTLQKRFEWKTFKSAESHADRKAFDEAWVKYLKWQEEQQRRPPPPKSPPKPRKRPLSASFAYPIHNFAASFEGLPSLIDSFGKISVPSTRDNRLRGEPVSSNHSRLVGSSTRKLSRAIRVFVAWKSE</sequence>
<feature type="region of interest" description="Disordered" evidence="2">
    <location>
        <begin position="676"/>
        <end position="701"/>
    </location>
</feature>
<protein>
    <recommendedName>
        <fullName evidence="3">Methyltransferase domain-containing protein</fullName>
    </recommendedName>
</protein>
<feature type="region of interest" description="Disordered" evidence="2">
    <location>
        <begin position="1253"/>
        <end position="1315"/>
    </location>
</feature>
<feature type="compositionally biased region" description="Low complexity" evidence="2">
    <location>
        <begin position="1354"/>
        <end position="1365"/>
    </location>
</feature>
<feature type="compositionally biased region" description="Polar residues" evidence="2">
    <location>
        <begin position="1010"/>
        <end position="1019"/>
    </location>
</feature>
<evidence type="ECO:0000313" key="5">
    <source>
        <dbReference type="Proteomes" id="UP000054988"/>
    </source>
</evidence>
<comment type="caution">
    <text evidence="4">The sequence shown here is derived from an EMBL/GenBank/DDBJ whole genome shotgun (WGS) entry which is preliminary data.</text>
</comment>
<dbReference type="CDD" id="cd02440">
    <property type="entry name" value="AdoMet_MTases"/>
    <property type="match status" value="1"/>
</dbReference>
<feature type="region of interest" description="Disordered" evidence="2">
    <location>
        <begin position="42"/>
        <end position="73"/>
    </location>
</feature>
<feature type="region of interest" description="Disordered" evidence="2">
    <location>
        <begin position="346"/>
        <end position="366"/>
    </location>
</feature>
<feature type="compositionally biased region" description="Polar residues" evidence="2">
    <location>
        <begin position="1175"/>
        <end position="1194"/>
    </location>
</feature>
<dbReference type="SUPFAM" id="SSF53335">
    <property type="entry name" value="S-adenosyl-L-methionine-dependent methyltransferases"/>
    <property type="match status" value="1"/>
</dbReference>
<dbReference type="GO" id="GO:0008168">
    <property type="term" value="F:methyltransferase activity"/>
    <property type="evidence" value="ECO:0007669"/>
    <property type="project" value="TreeGrafter"/>
</dbReference>
<feature type="coiled-coil region" evidence="1">
    <location>
        <begin position="375"/>
        <end position="402"/>
    </location>
</feature>
<feature type="region of interest" description="Disordered" evidence="2">
    <location>
        <begin position="1561"/>
        <end position="1581"/>
    </location>
</feature>
<feature type="compositionally biased region" description="Polar residues" evidence="2">
    <location>
        <begin position="640"/>
        <end position="659"/>
    </location>
</feature>
<dbReference type="InterPro" id="IPR029063">
    <property type="entry name" value="SAM-dependent_MTases_sf"/>
</dbReference>
<feature type="compositionally biased region" description="Polar residues" evidence="2">
    <location>
        <begin position="441"/>
        <end position="484"/>
    </location>
</feature>
<dbReference type="Proteomes" id="UP000054988">
    <property type="component" value="Unassembled WGS sequence"/>
</dbReference>
<feature type="compositionally biased region" description="Polar residues" evidence="2">
    <location>
        <begin position="1119"/>
        <end position="1130"/>
    </location>
</feature>
<feature type="region of interest" description="Disordered" evidence="2">
    <location>
        <begin position="1350"/>
        <end position="1369"/>
    </location>
</feature>
<evidence type="ECO:0000259" key="3">
    <source>
        <dbReference type="Pfam" id="PF13649"/>
    </source>
</evidence>
<feature type="domain" description="Methyltransferase" evidence="3">
    <location>
        <begin position="812"/>
        <end position="909"/>
    </location>
</feature>
<dbReference type="PANTHER" id="PTHR43591:SF24">
    <property type="entry name" value="2-METHOXY-6-POLYPRENYL-1,4-BENZOQUINOL METHYLASE, MITOCHONDRIAL"/>
    <property type="match status" value="1"/>
</dbReference>
<feature type="compositionally biased region" description="Acidic residues" evidence="2">
    <location>
        <begin position="58"/>
        <end position="73"/>
    </location>
</feature>
<feature type="region of interest" description="Disordered" evidence="2">
    <location>
        <begin position="1049"/>
        <end position="1148"/>
    </location>
</feature>
<feature type="compositionally biased region" description="Polar residues" evidence="2">
    <location>
        <begin position="940"/>
        <end position="962"/>
    </location>
</feature>
<keyword evidence="1" id="KW-0175">Coiled coil</keyword>
<dbReference type="Gene3D" id="3.40.50.150">
    <property type="entry name" value="Vaccinia Virus protein VP39"/>
    <property type="match status" value="1"/>
</dbReference>
<reference evidence="4 5" key="1">
    <citation type="submission" date="2015-12" db="EMBL/GenBank/DDBJ databases">
        <title>Draft genome sequence of Moniliophthora roreri, the causal agent of frosty pod rot of cacao.</title>
        <authorList>
            <person name="Aime M.C."/>
            <person name="Diaz-Valderrama J.R."/>
            <person name="Kijpornyongpan T."/>
            <person name="Phillips-Mora W."/>
        </authorList>
    </citation>
    <scope>NUCLEOTIDE SEQUENCE [LARGE SCALE GENOMIC DNA]</scope>
    <source>
        <strain evidence="4 5">MCA 2952</strain>
    </source>
</reference>
<dbReference type="PANTHER" id="PTHR43591">
    <property type="entry name" value="METHYLTRANSFERASE"/>
    <property type="match status" value="1"/>
</dbReference>
<evidence type="ECO:0000313" key="4">
    <source>
        <dbReference type="EMBL" id="KTB42259.1"/>
    </source>
</evidence>
<dbReference type="eggNOG" id="ENOG502S6MC">
    <property type="taxonomic scope" value="Eukaryota"/>
</dbReference>
<proteinExistence type="predicted"/>
<feature type="region of interest" description="Disordered" evidence="2">
    <location>
        <begin position="253"/>
        <end position="324"/>
    </location>
</feature>
<accession>A0A0W0G145</accession>
<feature type="compositionally biased region" description="Polar residues" evidence="2">
    <location>
        <begin position="1074"/>
        <end position="1086"/>
    </location>
</feature>
<evidence type="ECO:0000256" key="1">
    <source>
        <dbReference type="SAM" id="Coils"/>
    </source>
</evidence>
<feature type="region of interest" description="Disordered" evidence="2">
    <location>
        <begin position="192"/>
        <end position="233"/>
    </location>
</feature>
<feature type="compositionally biased region" description="Polar residues" evidence="2">
    <location>
        <begin position="983"/>
        <end position="997"/>
    </location>
</feature>
<organism evidence="4 5">
    <name type="scientific">Moniliophthora roreri</name>
    <name type="common">Frosty pod rot fungus</name>
    <name type="synonym">Monilia roreri</name>
    <dbReference type="NCBI Taxonomy" id="221103"/>
    <lineage>
        <taxon>Eukaryota</taxon>
        <taxon>Fungi</taxon>
        <taxon>Dikarya</taxon>
        <taxon>Basidiomycota</taxon>
        <taxon>Agaricomycotina</taxon>
        <taxon>Agaricomycetes</taxon>
        <taxon>Agaricomycetidae</taxon>
        <taxon>Agaricales</taxon>
        <taxon>Marasmiineae</taxon>
        <taxon>Marasmiaceae</taxon>
        <taxon>Moniliophthora</taxon>
    </lineage>
</organism>
<dbReference type="Pfam" id="PF13649">
    <property type="entry name" value="Methyltransf_25"/>
    <property type="match status" value="1"/>
</dbReference>
<feature type="region of interest" description="Disordered" evidence="2">
    <location>
        <begin position="1172"/>
        <end position="1203"/>
    </location>
</feature>
<feature type="region of interest" description="Disordered" evidence="2">
    <location>
        <begin position="441"/>
        <end position="527"/>
    </location>
</feature>
<dbReference type="InterPro" id="IPR041698">
    <property type="entry name" value="Methyltransf_25"/>
</dbReference>
<name>A0A0W0G145_MONRR</name>
<feature type="region of interest" description="Disordered" evidence="2">
    <location>
        <begin position="930"/>
        <end position="1026"/>
    </location>
</feature>
<feature type="compositionally biased region" description="Polar residues" evidence="2">
    <location>
        <begin position="676"/>
        <end position="694"/>
    </location>
</feature>
<evidence type="ECO:0000256" key="2">
    <source>
        <dbReference type="SAM" id="MobiDB-lite"/>
    </source>
</evidence>
<feature type="region of interest" description="Disordered" evidence="2">
    <location>
        <begin position="588"/>
        <end position="659"/>
    </location>
</feature>
<dbReference type="EMBL" id="LATX01001365">
    <property type="protein sequence ID" value="KTB42259.1"/>
    <property type="molecule type" value="Genomic_DNA"/>
</dbReference>
<feature type="compositionally biased region" description="Low complexity" evidence="2">
    <location>
        <begin position="259"/>
        <end position="282"/>
    </location>
</feature>
<feature type="compositionally biased region" description="Low complexity" evidence="2">
    <location>
        <begin position="1133"/>
        <end position="1148"/>
    </location>
</feature>